<dbReference type="InterPro" id="IPR007627">
    <property type="entry name" value="RNA_pol_sigma70_r2"/>
</dbReference>
<evidence type="ECO:0000313" key="7">
    <source>
        <dbReference type="EMBL" id="ERK38446.1"/>
    </source>
</evidence>
<dbReference type="SUPFAM" id="SSF88659">
    <property type="entry name" value="Sigma3 and sigma4 domains of RNA polymerase sigma factors"/>
    <property type="match status" value="1"/>
</dbReference>
<evidence type="ECO:0000256" key="1">
    <source>
        <dbReference type="ARBA" id="ARBA00010641"/>
    </source>
</evidence>
<dbReference type="GO" id="GO:0003677">
    <property type="term" value="F:DNA binding"/>
    <property type="evidence" value="ECO:0007669"/>
    <property type="project" value="InterPro"/>
</dbReference>
<dbReference type="InterPro" id="IPR014284">
    <property type="entry name" value="RNA_pol_sigma-70_dom"/>
</dbReference>
<sequence length="169" mass="20391">MIQKTRIERLFRHHYRDMYRLAIILLHDDAESKDVISEVFAQLAAREDDLEEGKERAFLMTSVRNRCLNVIRNRNLRQKIQRMYLLDVENDIRPVEAMEDELARINSLIATVLTEQDRNILLLHYRSRLKYREIAEREGISEVAVYKHLRKAIETIRNHFQTEQTTWKR</sequence>
<comment type="caution">
    <text evidence="7">The sequence shown here is derived from an EMBL/GenBank/DDBJ whole genome shotgun (WGS) entry which is preliminary data.</text>
</comment>
<dbReference type="PANTHER" id="PTHR43133:SF46">
    <property type="entry name" value="RNA POLYMERASE SIGMA-70 FACTOR ECF SUBFAMILY"/>
    <property type="match status" value="1"/>
</dbReference>
<evidence type="ECO:0000256" key="4">
    <source>
        <dbReference type="ARBA" id="ARBA00023163"/>
    </source>
</evidence>
<dbReference type="Pfam" id="PF04542">
    <property type="entry name" value="Sigma70_r2"/>
    <property type="match status" value="1"/>
</dbReference>
<reference evidence="7 8" key="1">
    <citation type="submission" date="2013-08" db="EMBL/GenBank/DDBJ databases">
        <authorList>
            <person name="Durkin A.S."/>
            <person name="Haft D.R."/>
            <person name="McCorrison J."/>
            <person name="Torralba M."/>
            <person name="Gillis M."/>
            <person name="Haft D.H."/>
            <person name="Methe B."/>
            <person name="Sutton G."/>
            <person name="Nelson K.E."/>
        </authorList>
    </citation>
    <scope>NUCLEOTIDE SEQUENCE [LARGE SCALE GENOMIC DNA]</scope>
    <source>
        <strain evidence="7 8">F0067</strain>
    </source>
</reference>
<evidence type="ECO:0000313" key="8">
    <source>
        <dbReference type="Proteomes" id="UP000016648"/>
    </source>
</evidence>
<dbReference type="InterPro" id="IPR039425">
    <property type="entry name" value="RNA_pol_sigma-70-like"/>
</dbReference>
<dbReference type="InterPro" id="IPR036388">
    <property type="entry name" value="WH-like_DNA-bd_sf"/>
</dbReference>
<dbReference type="GO" id="GO:0016987">
    <property type="term" value="F:sigma factor activity"/>
    <property type="evidence" value="ECO:0007669"/>
    <property type="project" value="UniProtKB-KW"/>
</dbReference>
<dbReference type="InterPro" id="IPR013325">
    <property type="entry name" value="RNA_pol_sigma_r2"/>
</dbReference>
<dbReference type="SUPFAM" id="SSF88946">
    <property type="entry name" value="Sigma2 domain of RNA polymerase sigma factors"/>
    <property type="match status" value="1"/>
</dbReference>
<evidence type="ECO:0000256" key="3">
    <source>
        <dbReference type="ARBA" id="ARBA00023082"/>
    </source>
</evidence>
<evidence type="ECO:0000259" key="6">
    <source>
        <dbReference type="Pfam" id="PF08281"/>
    </source>
</evidence>
<dbReference type="Gene3D" id="1.10.10.10">
    <property type="entry name" value="Winged helix-like DNA-binding domain superfamily/Winged helix DNA-binding domain"/>
    <property type="match status" value="1"/>
</dbReference>
<evidence type="ECO:0000259" key="5">
    <source>
        <dbReference type="Pfam" id="PF04542"/>
    </source>
</evidence>
<dbReference type="EMBL" id="AWEY01000038">
    <property type="protein sequence ID" value="ERK38446.1"/>
    <property type="molecule type" value="Genomic_DNA"/>
</dbReference>
<feature type="domain" description="RNA polymerase sigma factor 70 region 4 type 2" evidence="6">
    <location>
        <begin position="113"/>
        <end position="154"/>
    </location>
</feature>
<accession>U2P2R4</accession>
<dbReference type="InterPro" id="IPR013324">
    <property type="entry name" value="RNA_pol_sigma_r3/r4-like"/>
</dbReference>
<dbReference type="AlphaFoldDB" id="U2P2R4"/>
<name>U2P2R4_9BACT</name>
<protein>
    <submittedName>
        <fullName evidence="7">Sigma-70, region 4</fullName>
    </submittedName>
</protein>
<comment type="similarity">
    <text evidence="1">Belongs to the sigma-70 factor family. ECF subfamily.</text>
</comment>
<dbReference type="Pfam" id="PF08281">
    <property type="entry name" value="Sigma70_r4_2"/>
    <property type="match status" value="1"/>
</dbReference>
<keyword evidence="4" id="KW-0804">Transcription</keyword>
<dbReference type="PATRIC" id="fig|1115809.3.peg.2256"/>
<dbReference type="Proteomes" id="UP000016648">
    <property type="component" value="Unassembled WGS sequence"/>
</dbReference>
<feature type="domain" description="RNA polymerase sigma-70 region 2" evidence="5">
    <location>
        <begin position="10"/>
        <end position="75"/>
    </location>
</feature>
<dbReference type="RefSeq" id="WP_021590437.1">
    <property type="nucleotide sequence ID" value="NZ_AWEY01000038.1"/>
</dbReference>
<keyword evidence="2" id="KW-0805">Transcription regulation</keyword>
<proteinExistence type="inferred from homology"/>
<dbReference type="InterPro" id="IPR013249">
    <property type="entry name" value="RNA_pol_sigma70_r4_t2"/>
</dbReference>
<dbReference type="Gene3D" id="1.10.1740.10">
    <property type="match status" value="1"/>
</dbReference>
<dbReference type="GO" id="GO:0006352">
    <property type="term" value="P:DNA-templated transcription initiation"/>
    <property type="evidence" value="ECO:0007669"/>
    <property type="project" value="InterPro"/>
</dbReference>
<organism evidence="7 8">
    <name type="scientific">Segatella baroniae F0067</name>
    <dbReference type="NCBI Taxonomy" id="1115809"/>
    <lineage>
        <taxon>Bacteria</taxon>
        <taxon>Pseudomonadati</taxon>
        <taxon>Bacteroidota</taxon>
        <taxon>Bacteroidia</taxon>
        <taxon>Bacteroidales</taxon>
        <taxon>Prevotellaceae</taxon>
        <taxon>Segatella</taxon>
    </lineage>
</organism>
<dbReference type="PANTHER" id="PTHR43133">
    <property type="entry name" value="RNA POLYMERASE ECF-TYPE SIGMA FACTO"/>
    <property type="match status" value="1"/>
</dbReference>
<keyword evidence="3" id="KW-0731">Sigma factor</keyword>
<gene>
    <name evidence="7" type="ORF">HMPREF9135_1485</name>
</gene>
<dbReference type="NCBIfam" id="TIGR02937">
    <property type="entry name" value="sigma70-ECF"/>
    <property type="match status" value="1"/>
</dbReference>
<keyword evidence="8" id="KW-1185">Reference proteome</keyword>
<evidence type="ECO:0000256" key="2">
    <source>
        <dbReference type="ARBA" id="ARBA00023015"/>
    </source>
</evidence>